<dbReference type="AlphaFoldDB" id="A0A1H7VVK4"/>
<keyword evidence="1" id="KW-0175">Coiled coil</keyword>
<sequence length="92" mass="10221">MGIGSDLKKRALGLSAKAVERLMADEKRAMQIAEAIGKVQRGKQALDKGHEELMRTLHVATPGDFKTVGKRLAGLKRRLRELDEKLDELAQK</sequence>
<evidence type="ECO:0008006" key="4">
    <source>
        <dbReference type="Google" id="ProtNLM"/>
    </source>
</evidence>
<dbReference type="Proteomes" id="UP000182719">
    <property type="component" value="Unassembled WGS sequence"/>
</dbReference>
<protein>
    <recommendedName>
        <fullName evidence="4">StkC protein</fullName>
    </recommendedName>
</protein>
<proteinExistence type="predicted"/>
<evidence type="ECO:0000256" key="1">
    <source>
        <dbReference type="SAM" id="Coils"/>
    </source>
</evidence>
<dbReference type="EMBL" id="FOAP01000012">
    <property type="protein sequence ID" value="SEM12788.1"/>
    <property type="molecule type" value="Genomic_DNA"/>
</dbReference>
<evidence type="ECO:0000313" key="2">
    <source>
        <dbReference type="EMBL" id="SEM12788.1"/>
    </source>
</evidence>
<dbReference type="RefSeq" id="WP_075008465.1">
    <property type="nucleotide sequence ID" value="NZ_FOAP01000012.1"/>
</dbReference>
<dbReference type="OrthoDB" id="5520682at2"/>
<keyword evidence="3" id="KW-1185">Reference proteome</keyword>
<gene>
    <name evidence="2" type="ORF">SAMN05444354_1123</name>
</gene>
<organism evidence="2 3">
    <name type="scientific">Stigmatella aurantiaca</name>
    <dbReference type="NCBI Taxonomy" id="41"/>
    <lineage>
        <taxon>Bacteria</taxon>
        <taxon>Pseudomonadati</taxon>
        <taxon>Myxococcota</taxon>
        <taxon>Myxococcia</taxon>
        <taxon>Myxococcales</taxon>
        <taxon>Cystobacterineae</taxon>
        <taxon>Archangiaceae</taxon>
        <taxon>Stigmatella</taxon>
    </lineage>
</organism>
<evidence type="ECO:0000313" key="3">
    <source>
        <dbReference type="Proteomes" id="UP000182719"/>
    </source>
</evidence>
<accession>A0A1H7VVK4</accession>
<name>A0A1H7VVK4_STIAU</name>
<feature type="coiled-coil region" evidence="1">
    <location>
        <begin position="65"/>
        <end position="92"/>
    </location>
</feature>
<reference evidence="3" key="1">
    <citation type="submission" date="2016-10" db="EMBL/GenBank/DDBJ databases">
        <authorList>
            <person name="Varghese N."/>
            <person name="Submissions S."/>
        </authorList>
    </citation>
    <scope>NUCLEOTIDE SEQUENCE [LARGE SCALE GENOMIC DNA]</scope>
    <source>
        <strain evidence="3">DSM 17044</strain>
    </source>
</reference>